<dbReference type="InterPro" id="IPR004245">
    <property type="entry name" value="DUF229"/>
</dbReference>
<dbReference type="GO" id="GO:0005615">
    <property type="term" value="C:extracellular space"/>
    <property type="evidence" value="ECO:0007669"/>
    <property type="project" value="TreeGrafter"/>
</dbReference>
<dbReference type="PANTHER" id="PTHR10974">
    <property type="entry name" value="FI08016P-RELATED"/>
    <property type="match status" value="1"/>
</dbReference>
<dbReference type="SUPFAM" id="SSF53649">
    <property type="entry name" value="Alkaline phosphatase-like"/>
    <property type="match status" value="1"/>
</dbReference>
<dbReference type="Pfam" id="PF02995">
    <property type="entry name" value="DUF229"/>
    <property type="match status" value="1"/>
</dbReference>
<dbReference type="PANTHER" id="PTHR10974:SF73">
    <property type="entry name" value="FI21235P1"/>
    <property type="match status" value="1"/>
</dbReference>
<accession>A0A5N5T5Q0</accession>
<proteinExistence type="predicted"/>
<evidence type="ECO:0008006" key="3">
    <source>
        <dbReference type="Google" id="ProtNLM"/>
    </source>
</evidence>
<protein>
    <recommendedName>
        <fullName evidence="3">DUF229 domain containing protein</fullName>
    </recommendedName>
</protein>
<comment type="caution">
    <text evidence="1">The sequence shown here is derived from an EMBL/GenBank/DDBJ whole genome shotgun (WGS) entry which is preliminary data.</text>
</comment>
<dbReference type="AlphaFoldDB" id="A0A5N5T5Q0"/>
<name>A0A5N5T5Q0_9CRUS</name>
<sequence>MHPKVNEESHLVNVVSNEESLICNEEKDWVVVNGYEAVITKEAFKQNGRITCTFTELVRVNDDESKDGRAFTTSETFIFSTSDFFTVSCTAENGKVWKSTLAGIRYDEKLRSKKDWDNVPNDAIKLNVLMLGFDSLSHASFIRTLPHTFKFLKEELRATILNGYNIIGDGTPQALIPILTGKTEFELPETRKRMGKAAAHVNVYPFIWKDFERSGYATLFAEDQPHEGTFNYRLKGFDAQPVNHYMRTFFKFLYPYSSHPNYCFYSAPRHKVFLKYITDFFNVYNDKPKFGFAMHAELSHSDNNLIGIADRDIKASLEELRKKGHLNETILIVFSDHGNRFSAMRSTQEGKQEERLPFFSIYLPQKFKTRYPSAADNVRVNAERLTSPFDIHETLKDLTQFQGAKLGSIPPSRTCKDAFIEPHWCACLTWDPLPTTDDKVLEAANALVHYINSYTAPQRGFCHEIKVLSISSAALLLPNEGLMSFRKTFDYDGFLPDFGDQMSISEEVYQITIQTVPTKEYFYTSNDLPIFEASLTYNTKQDSFSVKIDDISRINMYGDQPHCIMKHHPHLRKFCYCLNTPTDEQVFDISRAV</sequence>
<dbReference type="CDD" id="cd16021">
    <property type="entry name" value="ALP_like"/>
    <property type="match status" value="1"/>
</dbReference>
<evidence type="ECO:0000313" key="1">
    <source>
        <dbReference type="EMBL" id="KAB7501896.1"/>
    </source>
</evidence>
<feature type="non-terminal residue" evidence="1">
    <location>
        <position position="593"/>
    </location>
</feature>
<dbReference type="OrthoDB" id="413313at2759"/>
<dbReference type="Gene3D" id="3.40.720.10">
    <property type="entry name" value="Alkaline Phosphatase, subunit A"/>
    <property type="match status" value="1"/>
</dbReference>
<reference evidence="1 2" key="1">
    <citation type="journal article" date="2019" name="PLoS Biol.">
        <title>Sex chromosomes control vertical transmission of feminizing Wolbachia symbionts in an isopod.</title>
        <authorList>
            <person name="Becking T."/>
            <person name="Chebbi M.A."/>
            <person name="Giraud I."/>
            <person name="Moumen B."/>
            <person name="Laverre T."/>
            <person name="Caubet Y."/>
            <person name="Peccoud J."/>
            <person name="Gilbert C."/>
            <person name="Cordaux R."/>
        </authorList>
    </citation>
    <scope>NUCLEOTIDE SEQUENCE [LARGE SCALE GENOMIC DNA]</scope>
    <source>
        <strain evidence="1">ANa2</strain>
        <tissue evidence="1">Whole body excluding digestive tract and cuticle</tissue>
    </source>
</reference>
<organism evidence="1 2">
    <name type="scientific">Armadillidium nasatum</name>
    <dbReference type="NCBI Taxonomy" id="96803"/>
    <lineage>
        <taxon>Eukaryota</taxon>
        <taxon>Metazoa</taxon>
        <taxon>Ecdysozoa</taxon>
        <taxon>Arthropoda</taxon>
        <taxon>Crustacea</taxon>
        <taxon>Multicrustacea</taxon>
        <taxon>Malacostraca</taxon>
        <taxon>Eumalacostraca</taxon>
        <taxon>Peracarida</taxon>
        <taxon>Isopoda</taxon>
        <taxon>Oniscidea</taxon>
        <taxon>Crinocheta</taxon>
        <taxon>Armadillidiidae</taxon>
        <taxon>Armadillidium</taxon>
    </lineage>
</organism>
<dbReference type="FunFam" id="3.40.720.10:FF:000017">
    <property type="entry name" value="Predicted protein"/>
    <property type="match status" value="1"/>
</dbReference>
<dbReference type="EMBL" id="SEYY01009120">
    <property type="protein sequence ID" value="KAB7501896.1"/>
    <property type="molecule type" value="Genomic_DNA"/>
</dbReference>
<keyword evidence="2" id="KW-1185">Reference proteome</keyword>
<evidence type="ECO:0000313" key="2">
    <source>
        <dbReference type="Proteomes" id="UP000326759"/>
    </source>
</evidence>
<dbReference type="Proteomes" id="UP000326759">
    <property type="component" value="Unassembled WGS sequence"/>
</dbReference>
<gene>
    <name evidence="1" type="ORF">Anas_00019</name>
</gene>
<dbReference type="InterPro" id="IPR017850">
    <property type="entry name" value="Alkaline_phosphatase_core_sf"/>
</dbReference>